<dbReference type="AlphaFoldDB" id="A0A8X8W8Q0"/>
<protein>
    <submittedName>
        <fullName evidence="3">Uncharacterized protein</fullName>
    </submittedName>
</protein>
<reference evidence="3" key="1">
    <citation type="submission" date="2018-01" db="EMBL/GenBank/DDBJ databases">
        <authorList>
            <person name="Mao J.F."/>
        </authorList>
    </citation>
    <scope>NUCLEOTIDE SEQUENCE</scope>
    <source>
        <strain evidence="3">Huo1</strain>
        <tissue evidence="3">Leaf</tissue>
    </source>
</reference>
<evidence type="ECO:0000313" key="3">
    <source>
        <dbReference type="EMBL" id="KAG6390006.1"/>
    </source>
</evidence>
<name>A0A8X8W8Q0_SALSN</name>
<proteinExistence type="predicted"/>
<dbReference type="PANTHER" id="PTHR33474:SF2">
    <property type="entry name" value="TRANSMEMBRANE PROTEIN"/>
    <property type="match status" value="1"/>
</dbReference>
<feature type="compositionally biased region" description="Polar residues" evidence="1">
    <location>
        <begin position="71"/>
        <end position="85"/>
    </location>
</feature>
<organism evidence="3">
    <name type="scientific">Salvia splendens</name>
    <name type="common">Scarlet sage</name>
    <dbReference type="NCBI Taxonomy" id="180675"/>
    <lineage>
        <taxon>Eukaryota</taxon>
        <taxon>Viridiplantae</taxon>
        <taxon>Streptophyta</taxon>
        <taxon>Embryophyta</taxon>
        <taxon>Tracheophyta</taxon>
        <taxon>Spermatophyta</taxon>
        <taxon>Magnoliopsida</taxon>
        <taxon>eudicotyledons</taxon>
        <taxon>Gunneridae</taxon>
        <taxon>Pentapetalae</taxon>
        <taxon>asterids</taxon>
        <taxon>lamiids</taxon>
        <taxon>Lamiales</taxon>
        <taxon>Lamiaceae</taxon>
        <taxon>Nepetoideae</taxon>
        <taxon>Mentheae</taxon>
        <taxon>Salviinae</taxon>
        <taxon>Salvia</taxon>
        <taxon>Salvia subgen. Calosphace</taxon>
        <taxon>core Calosphace</taxon>
    </lineage>
</organism>
<feature type="region of interest" description="Disordered" evidence="1">
    <location>
        <begin position="66"/>
        <end position="85"/>
    </location>
</feature>
<comment type="caution">
    <text evidence="3">The sequence shown here is derived from an EMBL/GenBank/DDBJ whole genome shotgun (WGS) entry which is preliminary data.</text>
</comment>
<evidence type="ECO:0000256" key="2">
    <source>
        <dbReference type="SAM" id="SignalP"/>
    </source>
</evidence>
<dbReference type="Proteomes" id="UP000298416">
    <property type="component" value="Unassembled WGS sequence"/>
</dbReference>
<dbReference type="PANTHER" id="PTHR33474">
    <property type="entry name" value="TRANSMEMBRANE PROTEIN"/>
    <property type="match status" value="1"/>
</dbReference>
<evidence type="ECO:0000313" key="4">
    <source>
        <dbReference type="Proteomes" id="UP000298416"/>
    </source>
</evidence>
<reference evidence="3" key="2">
    <citation type="submission" date="2020-08" db="EMBL/GenBank/DDBJ databases">
        <title>Plant Genome Project.</title>
        <authorList>
            <person name="Zhang R.-G."/>
        </authorList>
    </citation>
    <scope>NUCLEOTIDE SEQUENCE</scope>
    <source>
        <strain evidence="3">Huo1</strain>
        <tissue evidence="3">Leaf</tissue>
    </source>
</reference>
<feature type="signal peptide" evidence="2">
    <location>
        <begin position="1"/>
        <end position="24"/>
    </location>
</feature>
<gene>
    <name evidence="3" type="ORF">SASPL_151483</name>
</gene>
<feature type="chain" id="PRO_5036505627" evidence="2">
    <location>
        <begin position="25"/>
        <end position="85"/>
    </location>
</feature>
<keyword evidence="4" id="KW-1185">Reference proteome</keyword>
<keyword evidence="2" id="KW-0732">Signal</keyword>
<dbReference type="EMBL" id="PNBA02000020">
    <property type="protein sequence ID" value="KAG6390006.1"/>
    <property type="molecule type" value="Genomic_DNA"/>
</dbReference>
<evidence type="ECO:0000256" key="1">
    <source>
        <dbReference type="SAM" id="MobiDB-lite"/>
    </source>
</evidence>
<sequence length="85" mass="9644">MASTCIRVMVVILCLYLHLSMNGAIPFTRSSNLVKQIKSDQYQVEEGALLENPNLVVRRMEIEVNDYPGSGANNRHTPRPQMNRN</sequence>
<accession>A0A8X8W8Q0</accession>